<gene>
    <name evidence="2" type="ORF">P9A14_08460</name>
</gene>
<dbReference type="Proteomes" id="UP001213504">
    <property type="component" value="Chromosome"/>
</dbReference>
<dbReference type="RefSeq" id="WP_137809921.1">
    <property type="nucleotide sequence ID" value="NZ_CP121270.1"/>
</dbReference>
<dbReference type="AlphaFoldDB" id="A0AAX3TC58"/>
<feature type="region of interest" description="Disordered" evidence="1">
    <location>
        <begin position="32"/>
        <end position="64"/>
    </location>
</feature>
<accession>A0AAX3TC58</accession>
<evidence type="ECO:0000313" key="3">
    <source>
        <dbReference type="Proteomes" id="UP001213504"/>
    </source>
</evidence>
<sequence>MVNSKALAEFIDSAEAGARAGIVRETGEMCRSHRHRHSSSAIDSMSPLTGVDFEGPAEAERGVA</sequence>
<name>A0AAX3TC58_9ACTN</name>
<evidence type="ECO:0000256" key="1">
    <source>
        <dbReference type="SAM" id="MobiDB-lite"/>
    </source>
</evidence>
<dbReference type="EMBL" id="CP121270">
    <property type="protein sequence ID" value="WFP26508.1"/>
    <property type="molecule type" value="Genomic_DNA"/>
</dbReference>
<proteinExistence type="predicted"/>
<evidence type="ECO:0000313" key="2">
    <source>
        <dbReference type="EMBL" id="WFP26508.1"/>
    </source>
</evidence>
<protein>
    <submittedName>
        <fullName evidence="2">Uncharacterized protein</fullName>
    </submittedName>
</protein>
<reference evidence="2" key="1">
    <citation type="submission" date="2023-04" db="EMBL/GenBank/DDBJ databases">
        <title>Complete genome sequence of a phthalic acid esters degrading bacterial strain.</title>
        <authorList>
            <person name="Weng L."/>
            <person name="Jia Y."/>
            <person name="Ren L."/>
        </authorList>
    </citation>
    <scope>NUCLEOTIDE SEQUENCE</scope>
    <source>
        <strain evidence="2">RL-LY01</strain>
    </source>
</reference>
<organism evidence="2 3">
    <name type="scientific">Gordonia hongkongensis</name>
    <dbReference type="NCBI Taxonomy" id="1701090"/>
    <lineage>
        <taxon>Bacteria</taxon>
        <taxon>Bacillati</taxon>
        <taxon>Actinomycetota</taxon>
        <taxon>Actinomycetes</taxon>
        <taxon>Mycobacteriales</taxon>
        <taxon>Gordoniaceae</taxon>
        <taxon>Gordonia</taxon>
    </lineage>
</organism>